<dbReference type="RefSeq" id="WP_003781931.1">
    <property type="nucleotide sequence ID" value="NZ_GL870929.1"/>
</dbReference>
<name>F0EY03_9NEIS</name>
<dbReference type="AlphaFoldDB" id="F0EY03"/>
<dbReference type="Proteomes" id="UP000004088">
    <property type="component" value="Unassembled WGS sequence"/>
</dbReference>
<dbReference type="InterPro" id="IPR049249">
    <property type="entry name" value="DUF6882"/>
</dbReference>
<organism evidence="1 2">
    <name type="scientific">Kingella denitrificans ATCC 33394</name>
    <dbReference type="NCBI Taxonomy" id="888741"/>
    <lineage>
        <taxon>Bacteria</taxon>
        <taxon>Pseudomonadati</taxon>
        <taxon>Pseudomonadota</taxon>
        <taxon>Betaproteobacteria</taxon>
        <taxon>Neisseriales</taxon>
        <taxon>Neisseriaceae</taxon>
        <taxon>Kingella</taxon>
    </lineage>
</organism>
<protein>
    <submittedName>
        <fullName evidence="1">Uncharacterized protein</fullName>
    </submittedName>
</protein>
<comment type="caution">
    <text evidence="1">The sequence shown here is derived from an EMBL/GenBank/DDBJ whole genome shotgun (WGS) entry which is preliminary data.</text>
</comment>
<sequence length="106" mass="11860">MHDSFALQRYGKENGIAWLTERTFELEQDDVEAVAAVAVGIVQADGYYLAFHDAGIAVFSLRDTRLQQALAAENPARAAIIPEMVATFMLYQQHEAVAEYLRCRNP</sequence>
<reference evidence="1 2" key="1">
    <citation type="submission" date="2011-01" db="EMBL/GenBank/DDBJ databases">
        <authorList>
            <person name="Muzny D."/>
            <person name="Qin X."/>
            <person name="Deng J."/>
            <person name="Jiang H."/>
            <person name="Liu Y."/>
            <person name="Qu J."/>
            <person name="Song X.-Z."/>
            <person name="Zhang L."/>
            <person name="Thornton R."/>
            <person name="Coyle M."/>
            <person name="Francisco L."/>
            <person name="Jackson L."/>
            <person name="Javaid M."/>
            <person name="Korchina V."/>
            <person name="Kovar C."/>
            <person name="Mata R."/>
            <person name="Mathew T."/>
            <person name="Ngo R."/>
            <person name="Nguyen L."/>
            <person name="Nguyen N."/>
            <person name="Okwuonu G."/>
            <person name="Ongeri F."/>
            <person name="Pham C."/>
            <person name="Simmons D."/>
            <person name="Wilczek-Boney K."/>
            <person name="Hale W."/>
            <person name="Jakkamsetti A."/>
            <person name="Pham P."/>
            <person name="Ruth R."/>
            <person name="San Lucas F."/>
            <person name="Warren J."/>
            <person name="Zhang J."/>
            <person name="Zhao Z."/>
            <person name="Zhou C."/>
            <person name="Zhu D."/>
            <person name="Lee S."/>
            <person name="Bess C."/>
            <person name="Blankenburg K."/>
            <person name="Forbes L."/>
            <person name="Fu Q."/>
            <person name="Gubbala S."/>
            <person name="Hirani K."/>
            <person name="Jayaseelan J.C."/>
            <person name="Lara F."/>
            <person name="Munidasa M."/>
            <person name="Palculict T."/>
            <person name="Patil S."/>
            <person name="Pu L.-L."/>
            <person name="Saada N."/>
            <person name="Tang L."/>
            <person name="Weissenberger G."/>
            <person name="Zhu Y."/>
            <person name="Hemphill L."/>
            <person name="Shang Y."/>
            <person name="Youmans B."/>
            <person name="Ayvaz T."/>
            <person name="Ross M."/>
            <person name="Santibanez J."/>
            <person name="Aqrawi P."/>
            <person name="Gross S."/>
            <person name="Joshi V."/>
            <person name="Fowler G."/>
            <person name="Nazareth L."/>
            <person name="Reid J."/>
            <person name="Worley K."/>
            <person name="Petrosino J."/>
            <person name="Highlander S."/>
            <person name="Gibbs R."/>
        </authorList>
    </citation>
    <scope>NUCLEOTIDE SEQUENCE [LARGE SCALE GENOMIC DNA]</scope>
    <source>
        <strain evidence="1 2">ATCC 33394</strain>
    </source>
</reference>
<gene>
    <name evidence="1" type="ORF">HMPREF9098_0713</name>
</gene>
<accession>F0EY03</accession>
<dbReference type="EMBL" id="AEWV01000013">
    <property type="protein sequence ID" value="EGC17902.1"/>
    <property type="molecule type" value="Genomic_DNA"/>
</dbReference>
<dbReference type="Pfam" id="PF21813">
    <property type="entry name" value="DUF6882"/>
    <property type="match status" value="1"/>
</dbReference>
<dbReference type="HOGENOM" id="CLU_147978_0_0_4"/>
<evidence type="ECO:0000313" key="1">
    <source>
        <dbReference type="EMBL" id="EGC17902.1"/>
    </source>
</evidence>
<dbReference type="STRING" id="888741.HMPREF9098_0713"/>
<evidence type="ECO:0000313" key="2">
    <source>
        <dbReference type="Proteomes" id="UP000004088"/>
    </source>
</evidence>
<proteinExistence type="predicted"/>
<keyword evidence="2" id="KW-1185">Reference proteome</keyword>